<dbReference type="RefSeq" id="WP_115922107.1">
    <property type="nucleotide sequence ID" value="NZ_QTUA01000001.1"/>
</dbReference>
<gene>
    <name evidence="1" type="ORF">DFJ65_1056</name>
</gene>
<evidence type="ECO:0000313" key="2">
    <source>
        <dbReference type="Proteomes" id="UP000256253"/>
    </source>
</evidence>
<dbReference type="EMBL" id="QTUA01000001">
    <property type="protein sequence ID" value="REF30063.1"/>
    <property type="molecule type" value="Genomic_DNA"/>
</dbReference>
<evidence type="ECO:0000313" key="1">
    <source>
        <dbReference type="EMBL" id="REF30063.1"/>
    </source>
</evidence>
<dbReference type="OrthoDB" id="5195133at2"/>
<comment type="caution">
    <text evidence="1">The sequence shown here is derived from an EMBL/GenBank/DDBJ whole genome shotgun (WGS) entry which is preliminary data.</text>
</comment>
<protein>
    <submittedName>
        <fullName evidence="1">Uncharacterized protein</fullName>
    </submittedName>
</protein>
<reference evidence="1 2" key="1">
    <citation type="submission" date="2018-08" db="EMBL/GenBank/DDBJ databases">
        <title>Sequencing the genomes of 1000 actinobacteria strains.</title>
        <authorList>
            <person name="Klenk H.-P."/>
        </authorList>
    </citation>
    <scope>NUCLEOTIDE SEQUENCE [LARGE SCALE GENOMIC DNA]</scope>
    <source>
        <strain evidence="1 2">DSM 22967</strain>
    </source>
</reference>
<dbReference type="AlphaFoldDB" id="A0A3D9UNQ9"/>
<dbReference type="Proteomes" id="UP000256253">
    <property type="component" value="Unassembled WGS sequence"/>
</dbReference>
<proteinExistence type="predicted"/>
<name>A0A3D9UNQ9_9MICO</name>
<keyword evidence="2" id="KW-1185">Reference proteome</keyword>
<organism evidence="1 2">
    <name type="scientific">Calidifontibacter indicus</name>
    <dbReference type="NCBI Taxonomy" id="419650"/>
    <lineage>
        <taxon>Bacteria</taxon>
        <taxon>Bacillati</taxon>
        <taxon>Actinomycetota</taxon>
        <taxon>Actinomycetes</taxon>
        <taxon>Micrococcales</taxon>
        <taxon>Dermacoccaceae</taxon>
        <taxon>Calidifontibacter</taxon>
    </lineage>
</organism>
<sequence>MRDLDWNTAIAAGGWDARSATVLAVATNGDVGAAIIDTNGDGADIDLDWYVRVDGDWQPGSSGNISEAGSAESFDGLAQWGRTTPGQTIEIEHQGNRHTLTATDTGWWLFVTANQA</sequence>
<accession>A0A3D9UNQ9</accession>